<reference evidence="11" key="2">
    <citation type="journal article" date="2022" name="Microbiol. Resour. Announc.">
        <title>Metagenome Sequencing to Explore Phylogenomics of Terrestrial Cyanobacteria.</title>
        <authorList>
            <person name="Ward R.D."/>
            <person name="Stajich J.E."/>
            <person name="Johansen J.R."/>
            <person name="Huntemann M."/>
            <person name="Clum A."/>
            <person name="Foster B."/>
            <person name="Foster B."/>
            <person name="Roux S."/>
            <person name="Palaniappan K."/>
            <person name="Varghese N."/>
            <person name="Mukherjee S."/>
            <person name="Reddy T.B.K."/>
            <person name="Daum C."/>
            <person name="Copeland A."/>
            <person name="Chen I.A."/>
            <person name="Ivanova N.N."/>
            <person name="Kyrpides N.C."/>
            <person name="Shapiro N."/>
            <person name="Eloe-Fadrosh E.A."/>
            <person name="Pietrasiak N."/>
        </authorList>
    </citation>
    <scope>NUCLEOTIDE SEQUENCE</scope>
    <source>
        <strain evidence="11">CPER-KK1</strain>
    </source>
</reference>
<sequence>MNPQSLPNHLQLPSKNWIGWVSQRLSIRQKIAFGYALALGVAVVGTTVGLAIANYYEQQAEAQKEHAMEEIRSLDRLQTSSLQTLTHQQQFIFLLGKSKPWQSEYAHYLEHSAEFKLLWSTYKSSHSNLKRPKDTDLNDDFASTRNFMQAYKGLPEAYIEQSDKNLKQITSLNLNSEGIKVAQKLLLDFNDSPIAFKFDSFSDDLTELANFAHEDYEQAKVYYETAQTIRVQIVTASILLSVVIAILLALYISRAIAMPIQSTTNIAQKVTKEKNFDLQAPVTTKDEVGDLTLSFNELIQQVKQLLEEQKAASRDQMIQSEKMSSLGRMMAGVAHEVNNPLNFIYGNLIYASDYVEKLLVLLEAYTAEIPHPSEAIQEMQEEIDLEFLKEDLPKVLQSMKLGAERATQIVLSLKDFSRLDKSNPHPVDLHACMDSTLLILNNRLKKEIKVIRNYDNILAIEGYAGLLYQVFMNLLSNAIDALEKSSESKLIAITIECQDQDSVVIKITDNGLGISPENQAKIFDAFFTTKPRGVGTGLGLAISREIIVEKHGGKITCNSEEGVGTEFAIALPIKHQYTSKPYNQFDSLATTAEKAHRVNLI</sequence>
<dbReference type="GO" id="GO:0000155">
    <property type="term" value="F:phosphorelay sensor kinase activity"/>
    <property type="evidence" value="ECO:0007669"/>
    <property type="project" value="InterPro"/>
</dbReference>
<dbReference type="Gene3D" id="1.10.287.130">
    <property type="match status" value="1"/>
</dbReference>
<feature type="transmembrane region" description="Helical" evidence="8">
    <location>
        <begin position="32"/>
        <end position="56"/>
    </location>
</feature>
<keyword evidence="7" id="KW-0902">Two-component regulatory system</keyword>
<accession>A0A951PP43</accession>
<keyword evidence="6 11" id="KW-0418">Kinase</keyword>
<dbReference type="Gene3D" id="6.10.340.10">
    <property type="match status" value="1"/>
</dbReference>
<gene>
    <name evidence="11" type="ORF">KME25_20110</name>
</gene>
<dbReference type="PRINTS" id="PR00344">
    <property type="entry name" value="BCTRLSENSOR"/>
</dbReference>
<dbReference type="InterPro" id="IPR036097">
    <property type="entry name" value="HisK_dim/P_sf"/>
</dbReference>
<evidence type="ECO:0000256" key="6">
    <source>
        <dbReference type="ARBA" id="ARBA00022777"/>
    </source>
</evidence>
<dbReference type="InterPro" id="IPR003594">
    <property type="entry name" value="HATPase_dom"/>
</dbReference>
<dbReference type="EMBL" id="JAHHIF010000029">
    <property type="protein sequence ID" value="MBW4546724.1"/>
    <property type="molecule type" value="Genomic_DNA"/>
</dbReference>
<dbReference type="Pfam" id="PF02518">
    <property type="entry name" value="HATPase_c"/>
    <property type="match status" value="1"/>
</dbReference>
<keyword evidence="8" id="KW-0472">Membrane</keyword>
<evidence type="ECO:0000256" key="2">
    <source>
        <dbReference type="ARBA" id="ARBA00004370"/>
    </source>
</evidence>
<evidence type="ECO:0000313" key="12">
    <source>
        <dbReference type="Proteomes" id="UP000753908"/>
    </source>
</evidence>
<evidence type="ECO:0000256" key="7">
    <source>
        <dbReference type="ARBA" id="ARBA00023012"/>
    </source>
</evidence>
<dbReference type="InterPro" id="IPR005467">
    <property type="entry name" value="His_kinase_dom"/>
</dbReference>
<dbReference type="Pfam" id="PF00672">
    <property type="entry name" value="HAMP"/>
    <property type="match status" value="1"/>
</dbReference>
<dbReference type="SMART" id="SM00304">
    <property type="entry name" value="HAMP"/>
    <property type="match status" value="1"/>
</dbReference>
<protein>
    <recommendedName>
        <fullName evidence="3">histidine kinase</fullName>
        <ecNumber evidence="3">2.7.13.3</ecNumber>
    </recommendedName>
</protein>
<dbReference type="AlphaFoldDB" id="A0A951PP43"/>
<evidence type="ECO:0000259" key="9">
    <source>
        <dbReference type="PROSITE" id="PS50109"/>
    </source>
</evidence>
<dbReference type="CDD" id="cd00082">
    <property type="entry name" value="HisKA"/>
    <property type="match status" value="1"/>
</dbReference>
<comment type="subcellular location">
    <subcellularLocation>
        <location evidence="2">Membrane</location>
    </subcellularLocation>
</comment>
<dbReference type="GO" id="GO:0016020">
    <property type="term" value="C:membrane"/>
    <property type="evidence" value="ECO:0007669"/>
    <property type="project" value="UniProtKB-SubCell"/>
</dbReference>
<dbReference type="PANTHER" id="PTHR43065:SF50">
    <property type="entry name" value="HISTIDINE KINASE"/>
    <property type="match status" value="1"/>
</dbReference>
<dbReference type="SUPFAM" id="SSF55874">
    <property type="entry name" value="ATPase domain of HSP90 chaperone/DNA topoisomerase II/histidine kinase"/>
    <property type="match status" value="1"/>
</dbReference>
<evidence type="ECO:0000259" key="10">
    <source>
        <dbReference type="PROSITE" id="PS50885"/>
    </source>
</evidence>
<proteinExistence type="predicted"/>
<comment type="caution">
    <text evidence="11">The sequence shown here is derived from an EMBL/GenBank/DDBJ whole genome shotgun (WGS) entry which is preliminary data.</text>
</comment>
<keyword evidence="4" id="KW-0597">Phosphoprotein</keyword>
<dbReference type="EC" id="2.7.13.3" evidence="3"/>
<dbReference type="InterPro" id="IPR003661">
    <property type="entry name" value="HisK_dim/P_dom"/>
</dbReference>
<dbReference type="SMART" id="SM00387">
    <property type="entry name" value="HATPase_c"/>
    <property type="match status" value="1"/>
</dbReference>
<dbReference type="PROSITE" id="PS50885">
    <property type="entry name" value="HAMP"/>
    <property type="match status" value="1"/>
</dbReference>
<dbReference type="CDD" id="cd06225">
    <property type="entry name" value="HAMP"/>
    <property type="match status" value="1"/>
</dbReference>
<evidence type="ECO:0000256" key="1">
    <source>
        <dbReference type="ARBA" id="ARBA00000085"/>
    </source>
</evidence>
<keyword evidence="8" id="KW-1133">Transmembrane helix</keyword>
<evidence type="ECO:0000256" key="3">
    <source>
        <dbReference type="ARBA" id="ARBA00012438"/>
    </source>
</evidence>
<evidence type="ECO:0000256" key="5">
    <source>
        <dbReference type="ARBA" id="ARBA00022679"/>
    </source>
</evidence>
<dbReference type="InterPro" id="IPR004358">
    <property type="entry name" value="Sig_transdc_His_kin-like_C"/>
</dbReference>
<dbReference type="SMART" id="SM00388">
    <property type="entry name" value="HisKA"/>
    <property type="match status" value="1"/>
</dbReference>
<dbReference type="InterPro" id="IPR003660">
    <property type="entry name" value="HAMP_dom"/>
</dbReference>
<feature type="transmembrane region" description="Helical" evidence="8">
    <location>
        <begin position="233"/>
        <end position="252"/>
    </location>
</feature>
<evidence type="ECO:0000313" key="11">
    <source>
        <dbReference type="EMBL" id="MBW4546724.1"/>
    </source>
</evidence>
<name>A0A951PP43_9CYAN</name>
<organism evidence="11 12">
    <name type="scientific">Symplocastrum torsivum CPER-KK1</name>
    <dbReference type="NCBI Taxonomy" id="450513"/>
    <lineage>
        <taxon>Bacteria</taxon>
        <taxon>Bacillati</taxon>
        <taxon>Cyanobacteriota</taxon>
        <taxon>Cyanophyceae</taxon>
        <taxon>Oscillatoriophycideae</taxon>
        <taxon>Oscillatoriales</taxon>
        <taxon>Microcoleaceae</taxon>
        <taxon>Symplocastrum</taxon>
    </lineage>
</organism>
<dbReference type="PANTHER" id="PTHR43065">
    <property type="entry name" value="SENSOR HISTIDINE KINASE"/>
    <property type="match status" value="1"/>
</dbReference>
<dbReference type="SUPFAM" id="SSF158472">
    <property type="entry name" value="HAMP domain-like"/>
    <property type="match status" value="1"/>
</dbReference>
<dbReference type="PROSITE" id="PS50109">
    <property type="entry name" value="HIS_KIN"/>
    <property type="match status" value="1"/>
</dbReference>
<comment type="catalytic activity">
    <reaction evidence="1">
        <text>ATP + protein L-histidine = ADP + protein N-phospho-L-histidine.</text>
        <dbReference type="EC" id="2.7.13.3"/>
    </reaction>
</comment>
<dbReference type="Proteomes" id="UP000753908">
    <property type="component" value="Unassembled WGS sequence"/>
</dbReference>
<evidence type="ECO:0000256" key="8">
    <source>
        <dbReference type="SAM" id="Phobius"/>
    </source>
</evidence>
<feature type="domain" description="HAMP" evidence="10">
    <location>
        <begin position="254"/>
        <end position="307"/>
    </location>
</feature>
<keyword evidence="5" id="KW-0808">Transferase</keyword>
<evidence type="ECO:0000256" key="4">
    <source>
        <dbReference type="ARBA" id="ARBA00022553"/>
    </source>
</evidence>
<dbReference type="InterPro" id="IPR036890">
    <property type="entry name" value="HATPase_C_sf"/>
</dbReference>
<reference evidence="11" key="1">
    <citation type="submission" date="2021-05" db="EMBL/GenBank/DDBJ databases">
        <authorList>
            <person name="Pietrasiak N."/>
            <person name="Ward R."/>
            <person name="Stajich J.E."/>
            <person name="Kurbessoian T."/>
        </authorList>
    </citation>
    <scope>NUCLEOTIDE SEQUENCE</scope>
    <source>
        <strain evidence="11">CPER-KK1</strain>
    </source>
</reference>
<dbReference type="SUPFAM" id="SSF47384">
    <property type="entry name" value="Homodimeric domain of signal transducing histidine kinase"/>
    <property type="match status" value="1"/>
</dbReference>
<dbReference type="Gene3D" id="3.30.565.10">
    <property type="entry name" value="Histidine kinase-like ATPase, C-terminal domain"/>
    <property type="match status" value="1"/>
</dbReference>
<feature type="domain" description="Histidine kinase" evidence="9">
    <location>
        <begin position="332"/>
        <end position="575"/>
    </location>
</feature>
<keyword evidence="8" id="KW-0812">Transmembrane</keyword>